<dbReference type="PANTHER" id="PTHR43107:SF25">
    <property type="entry name" value="LONG-CHAIN FATTY ACID TRANSPORT PROTEIN 5"/>
    <property type="match status" value="1"/>
</dbReference>
<keyword evidence="3" id="KW-0813">Transport</keyword>
<dbReference type="GO" id="GO:0000166">
    <property type="term" value="F:nucleotide binding"/>
    <property type="evidence" value="ECO:0007669"/>
    <property type="project" value="UniProtKB-KW"/>
</dbReference>
<keyword evidence="5" id="KW-0436">Ligase</keyword>
<dbReference type="GO" id="GO:0044539">
    <property type="term" value="P:long-chain fatty acid import into cell"/>
    <property type="evidence" value="ECO:0007669"/>
    <property type="project" value="TreeGrafter"/>
</dbReference>
<keyword evidence="18" id="KW-0732">Signal</keyword>
<evidence type="ECO:0000259" key="20">
    <source>
        <dbReference type="Pfam" id="PF13193"/>
    </source>
</evidence>
<evidence type="ECO:0000256" key="14">
    <source>
        <dbReference type="ARBA" id="ARBA00026121"/>
    </source>
</evidence>
<keyword evidence="12" id="KW-0472">Membrane</keyword>
<dbReference type="GO" id="GO:0005324">
    <property type="term" value="F:long-chain fatty acid transmembrane transporter activity"/>
    <property type="evidence" value="ECO:0007669"/>
    <property type="project" value="TreeGrafter"/>
</dbReference>
<dbReference type="Gene3D" id="3.40.50.12780">
    <property type="entry name" value="N-terminal domain of ligase-like"/>
    <property type="match status" value="1"/>
</dbReference>
<comment type="catalytic activity">
    <reaction evidence="17">
        <text>tetracosanoate + ATP + CoA = tetracosanoyl-CoA + AMP + diphosphate</text>
        <dbReference type="Rhea" id="RHEA:33639"/>
        <dbReference type="ChEBI" id="CHEBI:30616"/>
        <dbReference type="ChEBI" id="CHEBI:31014"/>
        <dbReference type="ChEBI" id="CHEBI:33019"/>
        <dbReference type="ChEBI" id="CHEBI:57287"/>
        <dbReference type="ChEBI" id="CHEBI:65052"/>
        <dbReference type="ChEBI" id="CHEBI:456215"/>
    </reaction>
    <physiologicalReaction direction="left-to-right" evidence="17">
        <dbReference type="Rhea" id="RHEA:33640"/>
    </physiologicalReaction>
</comment>
<evidence type="ECO:0000256" key="15">
    <source>
        <dbReference type="ARBA" id="ARBA00036527"/>
    </source>
</evidence>
<keyword evidence="6" id="KW-0812">Transmembrane</keyword>
<evidence type="ECO:0000256" key="10">
    <source>
        <dbReference type="ARBA" id="ARBA00023055"/>
    </source>
</evidence>
<dbReference type="InterPro" id="IPR000873">
    <property type="entry name" value="AMP-dep_synth/lig_dom"/>
</dbReference>
<dbReference type="Proteomes" id="UP000593571">
    <property type="component" value="Unassembled WGS sequence"/>
</dbReference>
<evidence type="ECO:0000256" key="11">
    <source>
        <dbReference type="ARBA" id="ARBA00023098"/>
    </source>
</evidence>
<sequence length="683" mass="74889">MSVLLLLLLLLLCGLGQPTWPAAVAVALRWLLGDPTCCVLLGLAVLAWSWLGPWTPHWLSLVAAALTLALLPVRPPRGLRWLPADLAFIIKILRVGLDIRVRLSRQPPDTFVDAFERWARAQPGRAPLVCTGPAGRSFTYGELDAQACRAAWALKAELGRPTALGAREPAALLMLAPVPALELWLGLAKLGHPVAWINPHSHGAPLAHSVLSSGARVLVVDPDLRESLEEILPKLQAENVRCFYLSLSSPTPGVAALGATLEVAPSDPVPADLRAGITPQSPALFIYTSGTTGLPKPAILTHERVLQVSRILPMNGVTADDVVYTVLPLYHVMGLVLGVLSCLELGATCVLAPKFSASCFWGDCRQHGVTVIQYVGEVLRYLCNAPQQQEDRTHTVRLAMGNGLQADVWETFQQRFGPIQILEMYGSTEGNAGFVNYPGRRGAVGKMSCFLRVLNPFELVQFDMEAAEPVRDKQGFCVPVGPGEPGLLLTRVLRRSPFLGYRGPRELSERKLVRDVRRPGDIYYNSGDVLSMDLEGFLYFHDRLGDTFRWKGENVSTREVEGVLSLVDFLQEVNVYGVSVPGCEGKVGMAAVRLAPSQTFDGRKLYQHVRTWLPAYAVPHFIRIQDALEITSTFKLVKSKLVREGFNVGVIADSLFVLDNQNQAFRPLTPDVYQAVCEGTWRL</sequence>
<dbReference type="GO" id="GO:0008206">
    <property type="term" value="P:bile acid metabolic process"/>
    <property type="evidence" value="ECO:0007669"/>
    <property type="project" value="TreeGrafter"/>
</dbReference>
<keyword evidence="11" id="KW-0443">Lipid metabolism</keyword>
<comment type="catalytic activity">
    <reaction evidence="15">
        <text>a very long-chain fatty acid + ATP + CoA = a very long-chain fatty acyl-CoA + AMP + diphosphate</text>
        <dbReference type="Rhea" id="RHEA:54536"/>
        <dbReference type="ChEBI" id="CHEBI:30616"/>
        <dbReference type="ChEBI" id="CHEBI:33019"/>
        <dbReference type="ChEBI" id="CHEBI:57287"/>
        <dbReference type="ChEBI" id="CHEBI:58950"/>
        <dbReference type="ChEBI" id="CHEBI:138261"/>
        <dbReference type="ChEBI" id="CHEBI:456215"/>
    </reaction>
    <physiologicalReaction direction="left-to-right" evidence="15">
        <dbReference type="Rhea" id="RHEA:54537"/>
    </physiologicalReaction>
</comment>
<accession>A0A7J8CLR5</accession>
<evidence type="ECO:0000256" key="2">
    <source>
        <dbReference type="ARBA" id="ARBA00006432"/>
    </source>
</evidence>
<dbReference type="InterPro" id="IPR045851">
    <property type="entry name" value="AMP-bd_C_sf"/>
</dbReference>
<feature type="signal peptide" evidence="18">
    <location>
        <begin position="1"/>
        <end position="16"/>
    </location>
</feature>
<keyword evidence="9" id="KW-1133">Transmembrane helix</keyword>
<dbReference type="SUPFAM" id="SSF56801">
    <property type="entry name" value="Acetyl-CoA synthetase-like"/>
    <property type="match status" value="1"/>
</dbReference>
<keyword evidence="8" id="KW-0276">Fatty acid metabolism</keyword>
<dbReference type="Gene3D" id="3.30.300.30">
    <property type="match status" value="1"/>
</dbReference>
<name>A0A7J8CLR5_ROUAE</name>
<evidence type="ECO:0000256" key="1">
    <source>
        <dbReference type="ARBA" id="ARBA00004651"/>
    </source>
</evidence>
<comment type="similarity">
    <text evidence="2">Belongs to the ATP-dependent AMP-binding enzyme family.</text>
</comment>
<dbReference type="FunFam" id="3.30.300.30:FF:000002">
    <property type="entry name" value="Long-chain fatty acid transport protein 1"/>
    <property type="match status" value="1"/>
</dbReference>
<proteinExistence type="inferred from homology"/>
<dbReference type="Pfam" id="PF00501">
    <property type="entry name" value="AMP-binding"/>
    <property type="match status" value="1"/>
</dbReference>
<evidence type="ECO:0000256" key="6">
    <source>
        <dbReference type="ARBA" id="ARBA00022692"/>
    </source>
</evidence>
<dbReference type="GO" id="GO:0004467">
    <property type="term" value="F:long-chain fatty acid-CoA ligase activity"/>
    <property type="evidence" value="ECO:0007669"/>
    <property type="project" value="UniProtKB-EC"/>
</dbReference>
<dbReference type="InterPro" id="IPR042099">
    <property type="entry name" value="ANL_N_sf"/>
</dbReference>
<comment type="subcellular location">
    <subcellularLocation>
        <location evidence="1">Cell membrane</location>
        <topology evidence="1">Multi-pass membrane protein</topology>
    </subcellularLocation>
</comment>
<keyword evidence="10" id="KW-0445">Lipid transport</keyword>
<evidence type="ECO:0000256" key="5">
    <source>
        <dbReference type="ARBA" id="ARBA00022598"/>
    </source>
</evidence>
<dbReference type="Pfam" id="PF13193">
    <property type="entry name" value="AMP-binding_C"/>
    <property type="match status" value="1"/>
</dbReference>
<evidence type="ECO:0000259" key="19">
    <source>
        <dbReference type="Pfam" id="PF00501"/>
    </source>
</evidence>
<organism evidence="21 22">
    <name type="scientific">Rousettus aegyptiacus</name>
    <name type="common">Egyptian fruit bat</name>
    <name type="synonym">Pteropus aegyptiacus</name>
    <dbReference type="NCBI Taxonomy" id="9407"/>
    <lineage>
        <taxon>Eukaryota</taxon>
        <taxon>Metazoa</taxon>
        <taxon>Chordata</taxon>
        <taxon>Craniata</taxon>
        <taxon>Vertebrata</taxon>
        <taxon>Euteleostomi</taxon>
        <taxon>Mammalia</taxon>
        <taxon>Eutheria</taxon>
        <taxon>Laurasiatheria</taxon>
        <taxon>Chiroptera</taxon>
        <taxon>Yinpterochiroptera</taxon>
        <taxon>Pteropodoidea</taxon>
        <taxon>Pteropodidae</taxon>
        <taxon>Rousettinae</taxon>
        <taxon>Rousettus</taxon>
    </lineage>
</organism>
<evidence type="ECO:0000256" key="8">
    <source>
        <dbReference type="ARBA" id="ARBA00022832"/>
    </source>
</evidence>
<dbReference type="FunFam" id="3.40.50.12780:FF:000005">
    <property type="entry name" value="Solute carrier family 27 member 6"/>
    <property type="match status" value="1"/>
</dbReference>
<comment type="caution">
    <text evidence="21">The sequence shown here is derived from an EMBL/GenBank/DDBJ whole genome shotgun (WGS) entry which is preliminary data.</text>
</comment>
<keyword evidence="7" id="KW-0547">Nucleotide-binding</keyword>
<protein>
    <recommendedName>
        <fullName evidence="14">long-chain-fatty-acid--CoA ligase</fullName>
        <ecNumber evidence="14">6.2.1.3</ecNumber>
    </recommendedName>
    <alternativeName>
        <fullName evidence="16">Long-chain-fatty-acid--CoA ligase</fullName>
    </alternativeName>
</protein>
<dbReference type="InterPro" id="IPR025110">
    <property type="entry name" value="AMP-bd_C"/>
</dbReference>
<keyword evidence="22" id="KW-1185">Reference proteome</keyword>
<evidence type="ECO:0000256" key="18">
    <source>
        <dbReference type="SAM" id="SignalP"/>
    </source>
</evidence>
<evidence type="ECO:0000313" key="21">
    <source>
        <dbReference type="EMBL" id="KAF6411775.1"/>
    </source>
</evidence>
<dbReference type="InterPro" id="IPR020845">
    <property type="entry name" value="AMP-binding_CS"/>
</dbReference>
<evidence type="ECO:0000256" key="17">
    <source>
        <dbReference type="ARBA" id="ARBA00048666"/>
    </source>
</evidence>
<reference evidence="21 22" key="1">
    <citation type="journal article" date="2020" name="Nature">
        <title>Six reference-quality genomes reveal evolution of bat adaptations.</title>
        <authorList>
            <person name="Jebb D."/>
            <person name="Huang Z."/>
            <person name="Pippel M."/>
            <person name="Hughes G.M."/>
            <person name="Lavrichenko K."/>
            <person name="Devanna P."/>
            <person name="Winkler S."/>
            <person name="Jermiin L.S."/>
            <person name="Skirmuntt E.C."/>
            <person name="Katzourakis A."/>
            <person name="Burkitt-Gray L."/>
            <person name="Ray D.A."/>
            <person name="Sullivan K.A.M."/>
            <person name="Roscito J.G."/>
            <person name="Kirilenko B.M."/>
            <person name="Davalos L.M."/>
            <person name="Corthals A.P."/>
            <person name="Power M.L."/>
            <person name="Jones G."/>
            <person name="Ransome R.D."/>
            <person name="Dechmann D.K.N."/>
            <person name="Locatelli A.G."/>
            <person name="Puechmaille S.J."/>
            <person name="Fedrigo O."/>
            <person name="Jarvis E.D."/>
            <person name="Hiller M."/>
            <person name="Vernes S.C."/>
            <person name="Myers E.W."/>
            <person name="Teeling E.C."/>
        </authorList>
    </citation>
    <scope>NUCLEOTIDE SEQUENCE [LARGE SCALE GENOMIC DNA]</scope>
    <source>
        <strain evidence="21">MRouAeg1</strain>
        <tissue evidence="21">Muscle</tissue>
    </source>
</reference>
<feature type="domain" description="AMP-dependent synthetase/ligase" evidence="19">
    <location>
        <begin position="115"/>
        <end position="447"/>
    </location>
</feature>
<dbReference type="PANTHER" id="PTHR43107">
    <property type="entry name" value="LONG-CHAIN FATTY ACID TRANSPORT PROTEIN"/>
    <property type="match status" value="1"/>
</dbReference>
<dbReference type="EMBL" id="JACASE010000014">
    <property type="protein sequence ID" value="KAF6411775.1"/>
    <property type="molecule type" value="Genomic_DNA"/>
</dbReference>
<dbReference type="PROSITE" id="PS00455">
    <property type="entry name" value="AMP_BINDING"/>
    <property type="match status" value="1"/>
</dbReference>
<evidence type="ECO:0000256" key="4">
    <source>
        <dbReference type="ARBA" id="ARBA00022475"/>
    </source>
</evidence>
<evidence type="ECO:0000256" key="16">
    <source>
        <dbReference type="ARBA" id="ARBA00041297"/>
    </source>
</evidence>
<evidence type="ECO:0000256" key="9">
    <source>
        <dbReference type="ARBA" id="ARBA00022989"/>
    </source>
</evidence>
<dbReference type="EC" id="6.2.1.3" evidence="14"/>
<dbReference type="AlphaFoldDB" id="A0A7J8CLR5"/>
<evidence type="ECO:0000256" key="13">
    <source>
        <dbReference type="ARBA" id="ARBA00024484"/>
    </source>
</evidence>
<feature type="chain" id="PRO_5029883309" description="long-chain-fatty-acid--CoA ligase" evidence="18">
    <location>
        <begin position="17"/>
        <end position="683"/>
    </location>
</feature>
<feature type="domain" description="AMP-binding enzyme C-terminal" evidence="20">
    <location>
        <begin position="559"/>
        <end position="635"/>
    </location>
</feature>
<evidence type="ECO:0000256" key="7">
    <source>
        <dbReference type="ARBA" id="ARBA00022741"/>
    </source>
</evidence>
<dbReference type="GO" id="GO:0005789">
    <property type="term" value="C:endoplasmic reticulum membrane"/>
    <property type="evidence" value="ECO:0007669"/>
    <property type="project" value="TreeGrafter"/>
</dbReference>
<gene>
    <name evidence="21" type="ORF">HJG63_017806</name>
</gene>
<evidence type="ECO:0000256" key="12">
    <source>
        <dbReference type="ARBA" id="ARBA00023136"/>
    </source>
</evidence>
<comment type="catalytic activity">
    <reaction evidence="13">
        <text>a long-chain fatty acid + ATP + CoA = a long-chain fatty acyl-CoA + AMP + diphosphate</text>
        <dbReference type="Rhea" id="RHEA:15421"/>
        <dbReference type="ChEBI" id="CHEBI:30616"/>
        <dbReference type="ChEBI" id="CHEBI:33019"/>
        <dbReference type="ChEBI" id="CHEBI:57287"/>
        <dbReference type="ChEBI" id="CHEBI:57560"/>
        <dbReference type="ChEBI" id="CHEBI:83139"/>
        <dbReference type="ChEBI" id="CHEBI:456215"/>
        <dbReference type="EC" id="6.2.1.3"/>
    </reaction>
    <physiologicalReaction direction="left-to-right" evidence="13">
        <dbReference type="Rhea" id="RHEA:15422"/>
    </physiologicalReaction>
</comment>
<keyword evidence="4" id="KW-1003">Cell membrane</keyword>
<evidence type="ECO:0000313" key="22">
    <source>
        <dbReference type="Proteomes" id="UP000593571"/>
    </source>
</evidence>
<evidence type="ECO:0000256" key="3">
    <source>
        <dbReference type="ARBA" id="ARBA00022448"/>
    </source>
</evidence>
<dbReference type="GO" id="GO:0005886">
    <property type="term" value="C:plasma membrane"/>
    <property type="evidence" value="ECO:0007669"/>
    <property type="project" value="UniProtKB-SubCell"/>
</dbReference>